<evidence type="ECO:0000256" key="6">
    <source>
        <dbReference type="ARBA" id="ARBA00022801"/>
    </source>
</evidence>
<evidence type="ECO:0000256" key="7">
    <source>
        <dbReference type="ARBA" id="ARBA00022842"/>
    </source>
</evidence>
<name>A0A5C6VD77_9BURK</name>
<dbReference type="AlphaFoldDB" id="A0A5C6VD77"/>
<dbReference type="Pfam" id="PF01223">
    <property type="entry name" value="Endonuclease_NS"/>
    <property type="match status" value="1"/>
</dbReference>
<dbReference type="InterPro" id="IPR044929">
    <property type="entry name" value="DNA/RNA_non-sp_Endonuclease_sf"/>
</dbReference>
<dbReference type="GO" id="GO:0016787">
    <property type="term" value="F:hydrolase activity"/>
    <property type="evidence" value="ECO:0007669"/>
    <property type="project" value="UniProtKB-KW"/>
</dbReference>
<evidence type="ECO:0000256" key="2">
    <source>
        <dbReference type="ARBA" id="ARBA00010052"/>
    </source>
</evidence>
<evidence type="ECO:0000256" key="10">
    <source>
        <dbReference type="RuleBase" id="RU366055"/>
    </source>
</evidence>
<dbReference type="PANTHER" id="PTHR13966">
    <property type="entry name" value="ENDONUCLEASE RELATED"/>
    <property type="match status" value="1"/>
</dbReference>
<evidence type="ECO:0000313" key="15">
    <source>
        <dbReference type="EMBL" id="TXC83217.1"/>
    </source>
</evidence>
<dbReference type="RefSeq" id="WP_147235663.1">
    <property type="nucleotide sequence ID" value="NZ_JAZHFZ010000003.1"/>
</dbReference>
<keyword evidence="7" id="KW-0460">Magnesium</keyword>
<evidence type="ECO:0000313" key="14">
    <source>
        <dbReference type="EMBL" id="MEM5339126.1"/>
    </source>
</evidence>
<evidence type="ECO:0000256" key="1">
    <source>
        <dbReference type="ARBA" id="ARBA00001946"/>
    </source>
</evidence>
<dbReference type="EMBL" id="VOQS01000003">
    <property type="protein sequence ID" value="TXC83217.1"/>
    <property type="molecule type" value="Genomic_DNA"/>
</dbReference>
<dbReference type="InterPro" id="IPR040255">
    <property type="entry name" value="Non-specific_endonuclease"/>
</dbReference>
<dbReference type="SMART" id="SM00892">
    <property type="entry name" value="Endonuclease_NS"/>
    <property type="match status" value="1"/>
</dbReference>
<evidence type="ECO:0000256" key="9">
    <source>
        <dbReference type="PIRSR" id="PIRSR640255-2"/>
    </source>
</evidence>
<feature type="active site" description="Proton acceptor" evidence="8">
    <location>
        <position position="115"/>
    </location>
</feature>
<evidence type="ECO:0000259" key="13">
    <source>
        <dbReference type="SMART" id="SM00892"/>
    </source>
</evidence>
<feature type="domain" description="DNA/RNA non-specific endonuclease/pyrophosphatase/phosphodiesterase" evidence="13">
    <location>
        <begin position="50"/>
        <end position="240"/>
    </location>
</feature>
<reference evidence="15" key="2">
    <citation type="submission" date="2019-08" db="EMBL/GenBank/DDBJ databases">
        <authorList>
            <person name="Im W.-T."/>
        </authorList>
    </citation>
    <scope>NUCLEOTIDE SEQUENCE</scope>
    <source>
        <strain evidence="15">NF 2-5-3</strain>
    </source>
</reference>
<dbReference type="InterPro" id="IPR020821">
    <property type="entry name" value="ENPP1-3/EXOG-like_nuc-like"/>
</dbReference>
<keyword evidence="11" id="KW-0732">Signal</keyword>
<dbReference type="Gene3D" id="3.40.570.10">
    <property type="entry name" value="Extracellular Endonuclease, subunit A"/>
    <property type="match status" value="1"/>
</dbReference>
<accession>A0A5C6VD77</accession>
<reference evidence="14 17" key="3">
    <citation type="submission" date="2024-01" db="EMBL/GenBank/DDBJ databases">
        <title>The diversity of rhizobia nodulating Mimosa spp. in eleven states of Brazil covering several biomes is determined by host plant, location, and edaphic factors.</title>
        <authorList>
            <person name="Rouws L."/>
            <person name="Barauna A."/>
            <person name="Beukes C."/>
            <person name="De Faria S.M."/>
            <person name="Gross E."/>
            <person name="Dos Reis Junior F.B."/>
            <person name="Simon M."/>
            <person name="Maluk M."/>
            <person name="Odee D.W."/>
            <person name="Kenicer G."/>
            <person name="Young J.P.W."/>
            <person name="Reis V.M."/>
            <person name="Zilli J."/>
            <person name="James E.K."/>
        </authorList>
    </citation>
    <scope>NUCLEOTIDE SEQUENCE [LARGE SCALE GENOMIC DNA]</scope>
    <source>
        <strain evidence="14 17">JPY530</strain>
    </source>
</reference>
<comment type="similarity">
    <text evidence="2 10">Belongs to the DNA/RNA non-specific endonuclease family.</text>
</comment>
<evidence type="ECO:0000256" key="4">
    <source>
        <dbReference type="ARBA" id="ARBA00022723"/>
    </source>
</evidence>
<keyword evidence="5 10" id="KW-0255">Endonuclease</keyword>
<dbReference type="GO" id="GO:0003676">
    <property type="term" value="F:nucleic acid binding"/>
    <property type="evidence" value="ECO:0007669"/>
    <property type="project" value="InterPro"/>
</dbReference>
<dbReference type="InterPro" id="IPR018524">
    <property type="entry name" value="DNA/RNA_endonuclease_AS"/>
</dbReference>
<dbReference type="Proteomes" id="UP001481677">
    <property type="component" value="Unassembled WGS sequence"/>
</dbReference>
<dbReference type="SUPFAM" id="SSF54060">
    <property type="entry name" value="His-Me finger endonucleases"/>
    <property type="match status" value="1"/>
</dbReference>
<feature type="chain" id="PRO_5022910179" description="Endonuclease" evidence="11">
    <location>
        <begin position="22"/>
        <end position="252"/>
    </location>
</feature>
<evidence type="ECO:0000313" key="17">
    <source>
        <dbReference type="Proteomes" id="UP001481677"/>
    </source>
</evidence>
<evidence type="ECO:0000256" key="11">
    <source>
        <dbReference type="SAM" id="SignalP"/>
    </source>
</evidence>
<evidence type="ECO:0000259" key="12">
    <source>
        <dbReference type="SMART" id="SM00477"/>
    </source>
</evidence>
<dbReference type="SMART" id="SM00477">
    <property type="entry name" value="NUC"/>
    <property type="match status" value="1"/>
</dbReference>
<keyword evidence="17" id="KW-1185">Reference proteome</keyword>
<keyword evidence="3 10" id="KW-0540">Nuclease</keyword>
<evidence type="ECO:0000256" key="8">
    <source>
        <dbReference type="PIRSR" id="PIRSR640255-1"/>
    </source>
</evidence>
<comment type="cofactor">
    <cofactor evidence="1 10">
        <name>Mg(2+)</name>
        <dbReference type="ChEBI" id="CHEBI:18420"/>
    </cofactor>
</comment>
<comment type="caution">
    <text evidence="15">The sequence shown here is derived from an EMBL/GenBank/DDBJ whole genome shotgun (WGS) entry which is preliminary data.</text>
</comment>
<proteinExistence type="inferred from homology"/>
<evidence type="ECO:0000256" key="3">
    <source>
        <dbReference type="ARBA" id="ARBA00022722"/>
    </source>
</evidence>
<dbReference type="GO" id="GO:0004519">
    <property type="term" value="F:endonuclease activity"/>
    <property type="evidence" value="ECO:0007669"/>
    <property type="project" value="UniProtKB-UniRule"/>
</dbReference>
<keyword evidence="6 10" id="KW-0378">Hydrolase</keyword>
<gene>
    <name evidence="15" type="ORF">FRZ40_22700</name>
    <name evidence="14" type="ORF">V4C56_05715</name>
</gene>
<feature type="binding site" evidence="9">
    <location>
        <position position="145"/>
    </location>
    <ligand>
        <name>Mg(2+)</name>
        <dbReference type="ChEBI" id="CHEBI:18420"/>
        <note>catalytic</note>
    </ligand>
</feature>
<reference evidence="15 16" key="1">
    <citation type="journal article" date="2018" name="Int. J. Syst. Evol. Microbiol.">
        <title>Paraburkholderia azotifigens sp. nov., a nitrogen-fixing bacterium isolated from paddy soil.</title>
        <authorList>
            <person name="Choi G.M."/>
            <person name="Im W.T."/>
        </authorList>
    </citation>
    <scope>NUCLEOTIDE SEQUENCE [LARGE SCALE GENOMIC DNA]</scope>
    <source>
        <strain evidence="15 16">NF 2-5-3</strain>
    </source>
</reference>
<dbReference type="EC" id="3.1.30.-" evidence="10"/>
<dbReference type="PROSITE" id="PS01070">
    <property type="entry name" value="NUCLEASE_NON_SPEC"/>
    <property type="match status" value="1"/>
</dbReference>
<organism evidence="15 16">
    <name type="scientific">Paraburkholderia azotifigens</name>
    <dbReference type="NCBI Taxonomy" id="2057004"/>
    <lineage>
        <taxon>Bacteria</taxon>
        <taxon>Pseudomonadati</taxon>
        <taxon>Pseudomonadota</taxon>
        <taxon>Betaproteobacteria</taxon>
        <taxon>Burkholderiales</taxon>
        <taxon>Burkholderiaceae</taxon>
        <taxon>Paraburkholderia</taxon>
    </lineage>
</organism>
<feature type="domain" description="ENPP1-3/EXOG-like endonuclease/phosphodiesterase" evidence="12">
    <location>
        <begin position="51"/>
        <end position="240"/>
    </location>
</feature>
<feature type="signal peptide" evidence="11">
    <location>
        <begin position="1"/>
        <end position="21"/>
    </location>
</feature>
<sequence>MKKWLVSLLIVVASHAGHAWAATSCTDFTPNAQWPVVTNAKMTPKSRMLCYSDFAVLHSGITHGPLWSAEHLTRDHIEAAKDMTRTNKFFEDARLPEGEGATLADYKRSGFDRGHMSPAGNRWNAEAMAQSFSLANVVPQNRENNQRLWSRLETAVRRIAVKYDDTYVVTGPMFIGAQLQTIGPTRVFVPTQLFKVVYVPSRKLAFAIVADNVATNSYEVKSVHELEAMSGIRFPGIPENLKDQRPGGLKGV</sequence>
<dbReference type="PROSITE" id="PS51257">
    <property type="entry name" value="PROKAR_LIPOPROTEIN"/>
    <property type="match status" value="1"/>
</dbReference>
<dbReference type="GO" id="GO:0046872">
    <property type="term" value="F:metal ion binding"/>
    <property type="evidence" value="ECO:0007669"/>
    <property type="project" value="UniProtKB-KW"/>
</dbReference>
<keyword evidence="4 9" id="KW-0479">Metal-binding</keyword>
<dbReference type="PANTHER" id="PTHR13966:SF5">
    <property type="entry name" value="ENDONUCLEASE G, MITOCHONDRIAL"/>
    <property type="match status" value="1"/>
</dbReference>
<evidence type="ECO:0000256" key="5">
    <source>
        <dbReference type="ARBA" id="ARBA00022759"/>
    </source>
</evidence>
<protein>
    <recommendedName>
        <fullName evidence="10">Endonuclease</fullName>
        <ecNumber evidence="10">3.1.30.-</ecNumber>
    </recommendedName>
</protein>
<dbReference type="EMBL" id="JAZHGA010000003">
    <property type="protein sequence ID" value="MEM5339126.1"/>
    <property type="molecule type" value="Genomic_DNA"/>
</dbReference>
<dbReference type="Proteomes" id="UP000321776">
    <property type="component" value="Unassembled WGS sequence"/>
</dbReference>
<evidence type="ECO:0000313" key="16">
    <source>
        <dbReference type="Proteomes" id="UP000321776"/>
    </source>
</evidence>
<dbReference type="InterPro" id="IPR044925">
    <property type="entry name" value="His-Me_finger_sf"/>
</dbReference>
<dbReference type="InterPro" id="IPR001604">
    <property type="entry name" value="Endo_G_ENPP1-like_dom"/>
</dbReference>